<evidence type="ECO:0000313" key="3">
    <source>
        <dbReference type="Proteomes" id="UP000288805"/>
    </source>
</evidence>
<protein>
    <submittedName>
        <fullName evidence="2">Uncharacterized protein</fullName>
    </submittedName>
</protein>
<comment type="caution">
    <text evidence="2">The sequence shown here is derived from an EMBL/GenBank/DDBJ whole genome shotgun (WGS) entry which is preliminary data.</text>
</comment>
<name>A0A438H7P0_VITVI</name>
<feature type="region of interest" description="Disordered" evidence="1">
    <location>
        <begin position="81"/>
        <end position="120"/>
    </location>
</feature>
<feature type="compositionally biased region" description="Low complexity" evidence="1">
    <location>
        <begin position="81"/>
        <end position="104"/>
    </location>
</feature>
<proteinExistence type="predicted"/>
<dbReference type="EMBL" id="QGNW01000265">
    <property type="protein sequence ID" value="RVW80528.1"/>
    <property type="molecule type" value="Genomic_DNA"/>
</dbReference>
<reference evidence="2 3" key="1">
    <citation type="journal article" date="2018" name="PLoS Genet.">
        <title>Population sequencing reveals clonal diversity and ancestral inbreeding in the grapevine cultivar Chardonnay.</title>
        <authorList>
            <person name="Roach M.J."/>
            <person name="Johnson D.L."/>
            <person name="Bohlmann J."/>
            <person name="van Vuuren H.J."/>
            <person name="Jones S.J."/>
            <person name="Pretorius I.S."/>
            <person name="Schmidt S.A."/>
            <person name="Borneman A.R."/>
        </authorList>
    </citation>
    <scope>NUCLEOTIDE SEQUENCE [LARGE SCALE GENOMIC DNA]</scope>
    <source>
        <strain evidence="3">cv. Chardonnay</strain>
        <tissue evidence="2">Leaf</tissue>
    </source>
</reference>
<organism evidence="2 3">
    <name type="scientific">Vitis vinifera</name>
    <name type="common">Grape</name>
    <dbReference type="NCBI Taxonomy" id="29760"/>
    <lineage>
        <taxon>Eukaryota</taxon>
        <taxon>Viridiplantae</taxon>
        <taxon>Streptophyta</taxon>
        <taxon>Embryophyta</taxon>
        <taxon>Tracheophyta</taxon>
        <taxon>Spermatophyta</taxon>
        <taxon>Magnoliopsida</taxon>
        <taxon>eudicotyledons</taxon>
        <taxon>Gunneridae</taxon>
        <taxon>Pentapetalae</taxon>
        <taxon>rosids</taxon>
        <taxon>Vitales</taxon>
        <taxon>Vitaceae</taxon>
        <taxon>Viteae</taxon>
        <taxon>Vitis</taxon>
    </lineage>
</organism>
<evidence type="ECO:0000313" key="2">
    <source>
        <dbReference type="EMBL" id="RVW80528.1"/>
    </source>
</evidence>
<evidence type="ECO:0000256" key="1">
    <source>
        <dbReference type="SAM" id="MobiDB-lite"/>
    </source>
</evidence>
<dbReference type="AlphaFoldDB" id="A0A438H7P0"/>
<sequence>MKLMQLSREQGIGGQAFLEFLWKSLERMICREEHVDMGACIPRLRVNDNWKFTTIIASTATNMKRLTFLTKTQLGQLAPLPATTASALPPPTNLTSPAPSLSSSSPPPDPKKKKKTAIPVSTADYLIKRHQFSKKPL</sequence>
<dbReference type="Proteomes" id="UP000288805">
    <property type="component" value="Unassembled WGS sequence"/>
</dbReference>
<gene>
    <name evidence="2" type="ORF">CK203_052860</name>
</gene>
<accession>A0A438H7P0</accession>